<feature type="transmembrane region" description="Helical" evidence="5">
    <location>
        <begin position="377"/>
        <end position="406"/>
    </location>
</feature>
<proteinExistence type="predicted"/>
<evidence type="ECO:0000313" key="10">
    <source>
        <dbReference type="RefSeq" id="XP_025411417.1"/>
    </source>
</evidence>
<protein>
    <submittedName>
        <fullName evidence="6 8">Acetyl-coenzyme A transporter 1</fullName>
    </submittedName>
</protein>
<dbReference type="GO" id="GO:0008521">
    <property type="term" value="F:acetyl-CoA transmembrane transporter activity"/>
    <property type="evidence" value="ECO:0007669"/>
    <property type="project" value="InterPro"/>
</dbReference>
<dbReference type="InterPro" id="IPR036259">
    <property type="entry name" value="MFS_trans_sf"/>
</dbReference>
<sequence>MKKVKPRKAMALEDKLVNISPKRKKHGTHIPNVIPSTIGDRLNIAILLFLYTLQGVPLGLSAAIPIIMQKKHITYKEQAQFSFSTWPFSLKLLWAPIVDSIFWVKFGRRKTWLVPVQYLIGFFLLFLGMNINDWLVKTDDPNTTFLTLMFFCLNFLAATQDIAVDGWALTMLRKENVGYASTCNSIGQTIGAFLGYVVFVTLESATFCNKWIRFTESTEGIITLQGFLYFWGYVFMISTTLVAIFKHEKKQSSHQEDLDLNLYQTYRLLGDIMKLPSVKSLSIILLTAKIGFSPIDVVSSLKIIDKGIPKDDIALIGLLSIPLQIILPVLITKYTAGPKPMNVYLKSIPYRLMIGILITIIVYFTPYFIDQDGKVSVFYYILVMGLFLLHQLTMYSMFVAVMAFFARISDPLFGGTNMTLLNTLTNLGGAWANTAALWMTDSLTFKQCSNNADNLCFLETDINTCQKSNGKCEITIDGFYLETALCTIFGIFWYKYFSKTIRHLQSKDLKQWHVDSKKHSQF</sequence>
<feature type="transmembrane region" description="Helical" evidence="5">
    <location>
        <begin position="88"/>
        <end position="104"/>
    </location>
</feature>
<feature type="transmembrane region" description="Helical" evidence="5">
    <location>
        <begin position="143"/>
        <end position="164"/>
    </location>
</feature>
<evidence type="ECO:0000256" key="2">
    <source>
        <dbReference type="ARBA" id="ARBA00022692"/>
    </source>
</evidence>
<evidence type="ECO:0000313" key="8">
    <source>
        <dbReference type="RefSeq" id="XP_025411415.1"/>
    </source>
</evidence>
<feature type="transmembrane region" description="Helical" evidence="5">
    <location>
        <begin position="313"/>
        <end position="336"/>
    </location>
</feature>
<feature type="transmembrane region" description="Helical" evidence="5">
    <location>
        <begin position="222"/>
        <end position="245"/>
    </location>
</feature>
<dbReference type="RefSeq" id="XP_025411415.1">
    <property type="nucleotide sequence ID" value="XM_025555630.1"/>
</dbReference>
<dbReference type="PANTHER" id="PTHR12778:SF9">
    <property type="entry name" value="ACETYL-COENZYME A TRANSPORTER 1"/>
    <property type="match status" value="1"/>
</dbReference>
<name>A0A2S2PZN2_9HEMI</name>
<dbReference type="Proteomes" id="UP000694846">
    <property type="component" value="Unplaced"/>
</dbReference>
<reference evidence="6" key="1">
    <citation type="submission" date="2018-04" db="EMBL/GenBank/DDBJ databases">
        <title>Transcriptome assembly of Sipha flava.</title>
        <authorList>
            <person name="Scully E.D."/>
            <person name="Geib S.M."/>
            <person name="Palmer N.A."/>
            <person name="Koch K."/>
            <person name="Bradshaw J."/>
            <person name="Heng-Moss T."/>
            <person name="Sarath G."/>
        </authorList>
    </citation>
    <scope>NUCLEOTIDE SEQUENCE</scope>
</reference>
<dbReference type="AlphaFoldDB" id="A0A2S2PZN2"/>
<accession>A0A2S2PZN2</accession>
<dbReference type="OrthoDB" id="6415790at2759"/>
<dbReference type="InterPro" id="IPR024371">
    <property type="entry name" value="AcetylCoA_trans_1-like"/>
</dbReference>
<dbReference type="RefSeq" id="XP_025411417.1">
    <property type="nucleotide sequence ID" value="XM_025555632.1"/>
</dbReference>
<dbReference type="RefSeq" id="XP_025411416.1">
    <property type="nucleotide sequence ID" value="XM_025555631.1"/>
</dbReference>
<keyword evidence="7" id="KW-1185">Reference proteome</keyword>
<dbReference type="Gene3D" id="1.20.1250.20">
    <property type="entry name" value="MFS general substrate transporter like domains"/>
    <property type="match status" value="1"/>
</dbReference>
<evidence type="ECO:0000313" key="7">
    <source>
        <dbReference type="Proteomes" id="UP000694846"/>
    </source>
</evidence>
<organism evidence="6">
    <name type="scientific">Sipha flava</name>
    <name type="common">yellow sugarcane aphid</name>
    <dbReference type="NCBI Taxonomy" id="143950"/>
    <lineage>
        <taxon>Eukaryota</taxon>
        <taxon>Metazoa</taxon>
        <taxon>Ecdysozoa</taxon>
        <taxon>Arthropoda</taxon>
        <taxon>Hexapoda</taxon>
        <taxon>Insecta</taxon>
        <taxon>Pterygota</taxon>
        <taxon>Neoptera</taxon>
        <taxon>Paraneoptera</taxon>
        <taxon>Hemiptera</taxon>
        <taxon>Sternorrhyncha</taxon>
        <taxon>Aphidomorpha</taxon>
        <taxon>Aphidoidea</taxon>
        <taxon>Aphididae</taxon>
        <taxon>Sipha</taxon>
    </lineage>
</organism>
<dbReference type="GO" id="GO:0016020">
    <property type="term" value="C:membrane"/>
    <property type="evidence" value="ECO:0007669"/>
    <property type="project" value="UniProtKB-SubCell"/>
</dbReference>
<feature type="transmembrane region" description="Helical" evidence="5">
    <location>
        <begin position="348"/>
        <end position="365"/>
    </location>
</feature>
<dbReference type="EMBL" id="GGMS01001651">
    <property type="protein sequence ID" value="MBY70854.1"/>
    <property type="molecule type" value="Transcribed_RNA"/>
</dbReference>
<evidence type="ECO:0000313" key="9">
    <source>
        <dbReference type="RefSeq" id="XP_025411416.1"/>
    </source>
</evidence>
<keyword evidence="4 5" id="KW-0472">Membrane</keyword>
<keyword evidence="3 5" id="KW-1133">Transmembrane helix</keyword>
<evidence type="ECO:0000256" key="3">
    <source>
        <dbReference type="ARBA" id="ARBA00022989"/>
    </source>
</evidence>
<feature type="transmembrane region" description="Helical" evidence="5">
    <location>
        <begin position="111"/>
        <end position="131"/>
    </location>
</feature>
<dbReference type="InterPro" id="IPR004752">
    <property type="entry name" value="AmpG_permease/AT-1"/>
</dbReference>
<evidence type="ECO:0000256" key="4">
    <source>
        <dbReference type="ARBA" id="ARBA00023136"/>
    </source>
</evidence>
<keyword evidence="2 5" id="KW-0812">Transmembrane</keyword>
<evidence type="ECO:0000256" key="1">
    <source>
        <dbReference type="ARBA" id="ARBA00004141"/>
    </source>
</evidence>
<evidence type="ECO:0000313" key="6">
    <source>
        <dbReference type="EMBL" id="MBY70854.1"/>
    </source>
</evidence>
<dbReference type="SUPFAM" id="SSF103473">
    <property type="entry name" value="MFS general substrate transporter"/>
    <property type="match status" value="1"/>
</dbReference>
<dbReference type="PANTHER" id="PTHR12778">
    <property type="entry name" value="SOLUTE CARRIER FAMILY 33 ACETYL-COA TRANSPORTER -RELATED"/>
    <property type="match status" value="1"/>
</dbReference>
<comment type="subcellular location">
    <subcellularLocation>
        <location evidence="1">Membrane</location>
        <topology evidence="1">Multi-pass membrane protein</topology>
    </subcellularLocation>
</comment>
<dbReference type="Pfam" id="PF13000">
    <property type="entry name" value="Acatn"/>
    <property type="match status" value="3"/>
</dbReference>
<gene>
    <name evidence="6" type="primary">Slc33a1_4</name>
    <name evidence="8 9 10" type="synonym">LOC112684232</name>
    <name evidence="6" type="ORF">g.8709</name>
</gene>
<feature type="transmembrane region" description="Helical" evidence="5">
    <location>
        <begin position="44"/>
        <end position="68"/>
    </location>
</feature>
<reference evidence="8 9" key="2">
    <citation type="submission" date="2025-04" db="UniProtKB">
        <authorList>
            <consortium name="RefSeq"/>
        </authorList>
    </citation>
    <scope>IDENTIFICATION</scope>
    <source>
        <tissue evidence="8 9">Whole body</tissue>
    </source>
</reference>
<feature type="transmembrane region" description="Helical" evidence="5">
    <location>
        <begin position="176"/>
        <end position="202"/>
    </location>
</feature>
<dbReference type="GO" id="GO:0035348">
    <property type="term" value="P:acetyl-CoA transmembrane transport"/>
    <property type="evidence" value="ECO:0007669"/>
    <property type="project" value="InterPro"/>
</dbReference>
<evidence type="ECO:0000256" key="5">
    <source>
        <dbReference type="SAM" id="Phobius"/>
    </source>
</evidence>